<dbReference type="EMBL" id="MPUH01000016">
    <property type="protein sequence ID" value="OMJ95128.1"/>
    <property type="molecule type" value="Genomic_DNA"/>
</dbReference>
<protein>
    <submittedName>
        <fullName evidence="3">Uncharacterized protein</fullName>
    </submittedName>
</protein>
<comment type="caution">
    <text evidence="3">The sequence shown here is derived from an EMBL/GenBank/DDBJ whole genome shotgun (WGS) entry which is preliminary data.</text>
</comment>
<sequence>MSHNTSVLSEKSVQLVSDDRESSKNSYIKDPNEEIIEKASEKTPRCEENFTKSYDKESPNEKNTKVTEKLYRMRTERIMTDGIESLMQDFEQILGKNIESDQPLEELQRKIPSLVQEINENEENDVKDIEKRIEEAEKQKNDVENMLERVKDSIEGIDTLENHSEEHRKPNLKDSNEPIAKYEEVKKKSELTSQKLKKLREDQKRREAALAKELEKINNRLEKERELLDQQRAKAKQLHEEEYKADIEKMKEKKAKRKQELAEIKKRQQDLNALKSSKPLYMRIEERYKNEVEQIEIQKYVQAKKELGYTPVRMEEIRDHAKWYENIKKDHQKQTEKELITKAMGEKARSASNLTNAWRIKVIEDEKRMKSELNRASQERLNMIEKKARYADLVKELFRPTVDRLKKIENEGLNSPVEKRYKSSSHRSPKRDSLGMGFDVEVKKNDKEFKPRKFKENPLVPKPPQKKEPKVVDFLEEQRKLRQENEENREENDFDWEKDLEKDVSNREKAKILKKKAKMLEKQARKQELMLEAISPNNAKAIKQAENVNDLLLGSIKAKLAALDHKTN</sequence>
<gene>
    <name evidence="3" type="ORF">SteCoe_1490</name>
</gene>
<evidence type="ECO:0000256" key="1">
    <source>
        <dbReference type="SAM" id="Coils"/>
    </source>
</evidence>
<feature type="region of interest" description="Disordered" evidence="2">
    <location>
        <begin position="416"/>
        <end position="471"/>
    </location>
</feature>
<feature type="coiled-coil region" evidence="1">
    <location>
        <begin position="104"/>
        <end position="153"/>
    </location>
</feature>
<feature type="region of interest" description="Disordered" evidence="2">
    <location>
        <begin position="159"/>
        <end position="203"/>
    </location>
</feature>
<keyword evidence="1" id="KW-0175">Coiled coil</keyword>
<proteinExistence type="predicted"/>
<feature type="coiled-coil region" evidence="1">
    <location>
        <begin position="471"/>
        <end position="530"/>
    </location>
</feature>
<feature type="compositionally biased region" description="Basic and acidic residues" evidence="2">
    <location>
        <begin position="440"/>
        <end position="456"/>
    </location>
</feature>
<organism evidence="3 4">
    <name type="scientific">Stentor coeruleus</name>
    <dbReference type="NCBI Taxonomy" id="5963"/>
    <lineage>
        <taxon>Eukaryota</taxon>
        <taxon>Sar</taxon>
        <taxon>Alveolata</taxon>
        <taxon>Ciliophora</taxon>
        <taxon>Postciliodesmatophora</taxon>
        <taxon>Heterotrichea</taxon>
        <taxon>Heterotrichida</taxon>
        <taxon>Stentoridae</taxon>
        <taxon>Stentor</taxon>
    </lineage>
</organism>
<feature type="compositionally biased region" description="Basic and acidic residues" evidence="2">
    <location>
        <begin position="30"/>
        <end position="65"/>
    </location>
</feature>
<evidence type="ECO:0000313" key="4">
    <source>
        <dbReference type="Proteomes" id="UP000187209"/>
    </source>
</evidence>
<keyword evidence="4" id="KW-1185">Reference proteome</keyword>
<evidence type="ECO:0000256" key="2">
    <source>
        <dbReference type="SAM" id="MobiDB-lite"/>
    </source>
</evidence>
<evidence type="ECO:0000313" key="3">
    <source>
        <dbReference type="EMBL" id="OMJ95128.1"/>
    </source>
</evidence>
<feature type="compositionally biased region" description="Basic and acidic residues" evidence="2">
    <location>
        <begin position="159"/>
        <end position="190"/>
    </location>
</feature>
<accession>A0A1R2D1K1</accession>
<feature type="compositionally biased region" description="Polar residues" evidence="2">
    <location>
        <begin position="1"/>
        <end position="15"/>
    </location>
</feature>
<feature type="region of interest" description="Disordered" evidence="2">
    <location>
        <begin position="1"/>
        <end position="65"/>
    </location>
</feature>
<dbReference type="AlphaFoldDB" id="A0A1R2D1K1"/>
<dbReference type="Proteomes" id="UP000187209">
    <property type="component" value="Unassembled WGS sequence"/>
</dbReference>
<reference evidence="3 4" key="1">
    <citation type="submission" date="2016-11" db="EMBL/GenBank/DDBJ databases">
        <title>The macronuclear genome of Stentor coeruleus: a giant cell with tiny introns.</title>
        <authorList>
            <person name="Slabodnick M."/>
            <person name="Ruby J.G."/>
            <person name="Reiff S.B."/>
            <person name="Swart E.C."/>
            <person name="Gosai S."/>
            <person name="Prabakaran S."/>
            <person name="Witkowska E."/>
            <person name="Larue G.E."/>
            <person name="Fisher S."/>
            <person name="Freeman R.M."/>
            <person name="Gunawardena J."/>
            <person name="Chu W."/>
            <person name="Stover N.A."/>
            <person name="Gregory B.D."/>
            <person name="Nowacki M."/>
            <person name="Derisi J."/>
            <person name="Roy S.W."/>
            <person name="Marshall W.F."/>
            <person name="Sood P."/>
        </authorList>
    </citation>
    <scope>NUCLEOTIDE SEQUENCE [LARGE SCALE GENOMIC DNA]</scope>
    <source>
        <strain evidence="3">WM001</strain>
    </source>
</reference>
<name>A0A1R2D1K1_9CILI</name>